<gene>
    <name evidence="2" type="ORF">KR093_010644</name>
</gene>
<dbReference type="CDD" id="cd14706">
    <property type="entry name" value="bZIP_CREBZF"/>
    <property type="match status" value="1"/>
</dbReference>
<dbReference type="EMBL" id="JAJJHW010003409">
    <property type="protein sequence ID" value="KAH8360087.1"/>
    <property type="molecule type" value="Genomic_DNA"/>
</dbReference>
<feature type="region of interest" description="Disordered" evidence="1">
    <location>
        <begin position="57"/>
        <end position="88"/>
    </location>
</feature>
<keyword evidence="3" id="KW-1185">Reference proteome</keyword>
<evidence type="ECO:0008006" key="4">
    <source>
        <dbReference type="Google" id="ProtNLM"/>
    </source>
</evidence>
<evidence type="ECO:0000313" key="3">
    <source>
        <dbReference type="Proteomes" id="UP001200034"/>
    </source>
</evidence>
<reference evidence="2" key="1">
    <citation type="journal article" date="2021" name="Mol. Ecol. Resour.">
        <title>Phylogenomic analyses of the genus Drosophila reveals genomic signals of climate adaptation.</title>
        <authorList>
            <person name="Li F."/>
            <person name="Rane R.V."/>
            <person name="Luria V."/>
            <person name="Xiong Z."/>
            <person name="Chen J."/>
            <person name="Li Z."/>
            <person name="Catullo R.A."/>
            <person name="Griffin P.C."/>
            <person name="Schiffer M."/>
            <person name="Pearce S."/>
            <person name="Lee S.F."/>
            <person name="McElroy K."/>
            <person name="Stocker A."/>
            <person name="Shirriffs J."/>
            <person name="Cockerell F."/>
            <person name="Coppin C."/>
            <person name="Sgro C.M."/>
            <person name="Karger A."/>
            <person name="Cain J.W."/>
            <person name="Weber J.A."/>
            <person name="Santpere G."/>
            <person name="Kirschner M.W."/>
            <person name="Hoffmann A.A."/>
            <person name="Oakeshott J.G."/>
            <person name="Zhang G."/>
        </authorList>
    </citation>
    <scope>NUCLEOTIDE SEQUENCE</scope>
    <source>
        <strain evidence="2">BGI-SZ-2011g</strain>
    </source>
</reference>
<feature type="compositionally biased region" description="Basic and acidic residues" evidence="1">
    <location>
        <begin position="57"/>
        <end position="76"/>
    </location>
</feature>
<evidence type="ECO:0000256" key="1">
    <source>
        <dbReference type="SAM" id="MobiDB-lite"/>
    </source>
</evidence>
<sequence>MEEFNKLVARYHYQYQCKTNVDVSSSSDSSGSDSDSETNITSGLVELSKCIKASTKEMIDNKNESGKHKRNSETRTQRLPTRRPDPNVYNRNALLARENRRKKKAYMEAVEKELNETRSKNRWLFKALKKQFKLTQKLKIECDYLKSSLPTSNKMSMRFITDIPAAYNHRAVSPDGSLISTNSSNCSNNNNNNNENQMDKELIADLVNVDNGSVAEQQYLHETPSSSWNDFIDNLLTDYQPTPEYENENETNYLEQSFVGLTDLETPLETSCLFNKIVSPSCDWSASCTPPSQLLQDEDFLDFDDAERIASL</sequence>
<proteinExistence type="predicted"/>
<dbReference type="AlphaFoldDB" id="A0AAD4PII2"/>
<protein>
    <recommendedName>
        <fullName evidence="4">BZIP domain-containing protein</fullName>
    </recommendedName>
</protein>
<comment type="caution">
    <text evidence="2">The sequence shown here is derived from an EMBL/GenBank/DDBJ whole genome shotgun (WGS) entry which is preliminary data.</text>
</comment>
<evidence type="ECO:0000313" key="2">
    <source>
        <dbReference type="EMBL" id="KAH8360087.1"/>
    </source>
</evidence>
<name>A0AAD4PII2_9MUSC</name>
<dbReference type="Proteomes" id="UP001200034">
    <property type="component" value="Unassembled WGS sequence"/>
</dbReference>
<organism evidence="2 3">
    <name type="scientific">Drosophila rubida</name>
    <dbReference type="NCBI Taxonomy" id="30044"/>
    <lineage>
        <taxon>Eukaryota</taxon>
        <taxon>Metazoa</taxon>
        <taxon>Ecdysozoa</taxon>
        <taxon>Arthropoda</taxon>
        <taxon>Hexapoda</taxon>
        <taxon>Insecta</taxon>
        <taxon>Pterygota</taxon>
        <taxon>Neoptera</taxon>
        <taxon>Endopterygota</taxon>
        <taxon>Diptera</taxon>
        <taxon>Brachycera</taxon>
        <taxon>Muscomorpha</taxon>
        <taxon>Ephydroidea</taxon>
        <taxon>Drosophilidae</taxon>
        <taxon>Drosophila</taxon>
    </lineage>
</organism>
<accession>A0AAD4PII2</accession>